<evidence type="ECO:0000256" key="2">
    <source>
        <dbReference type="ARBA" id="ARBA00025111"/>
    </source>
</evidence>
<accession>A0A3Q3JWZ7</accession>
<dbReference type="InterPro" id="IPR009040">
    <property type="entry name" value="Ferritin-like_diiron"/>
</dbReference>
<feature type="binding site" evidence="4">
    <location>
        <position position="24"/>
    </location>
    <ligand>
        <name>Fe cation</name>
        <dbReference type="ChEBI" id="CHEBI:24875"/>
        <label>1</label>
    </ligand>
</feature>
<dbReference type="AlphaFoldDB" id="A0A3Q3JWZ7"/>
<keyword evidence="4 5" id="KW-0408">Iron</keyword>
<evidence type="ECO:0000313" key="7">
    <source>
        <dbReference type="Ensembl" id="ENSMALP00000025458.1"/>
    </source>
</evidence>
<comment type="similarity">
    <text evidence="5">Belongs to the ferritin family.</text>
</comment>
<keyword evidence="4 5" id="KW-0479">Metal-binding</keyword>
<dbReference type="GO" id="GO:0004322">
    <property type="term" value="F:ferroxidase activity"/>
    <property type="evidence" value="ECO:0007669"/>
    <property type="project" value="UniProtKB-EC"/>
</dbReference>
<dbReference type="PANTHER" id="PTHR11431">
    <property type="entry name" value="FERRITIN"/>
    <property type="match status" value="1"/>
</dbReference>
<dbReference type="GO" id="GO:0005737">
    <property type="term" value="C:cytoplasm"/>
    <property type="evidence" value="ECO:0007669"/>
    <property type="project" value="TreeGrafter"/>
</dbReference>
<evidence type="ECO:0000256" key="4">
    <source>
        <dbReference type="PIRSR" id="PIRSR601519-1"/>
    </source>
</evidence>
<evidence type="ECO:0000256" key="5">
    <source>
        <dbReference type="RuleBase" id="RU361145"/>
    </source>
</evidence>
<evidence type="ECO:0000313" key="8">
    <source>
        <dbReference type="Proteomes" id="UP000261600"/>
    </source>
</evidence>
<name>A0A3Q3JWZ7_MONAL</name>
<dbReference type="GO" id="GO:0008198">
    <property type="term" value="F:ferrous iron binding"/>
    <property type="evidence" value="ECO:0007669"/>
    <property type="project" value="TreeGrafter"/>
</dbReference>
<protein>
    <recommendedName>
        <fullName evidence="5">Ferritin</fullName>
    </recommendedName>
</protein>
<reference evidence="7" key="1">
    <citation type="submission" date="2025-08" db="UniProtKB">
        <authorList>
            <consortium name="Ensembl"/>
        </authorList>
    </citation>
    <scope>IDENTIFICATION</scope>
</reference>
<dbReference type="PROSITE" id="PS50905">
    <property type="entry name" value="FERRITIN_LIKE"/>
    <property type="match status" value="1"/>
</dbReference>
<evidence type="ECO:0000259" key="6">
    <source>
        <dbReference type="PROSITE" id="PS50905"/>
    </source>
</evidence>
<comment type="catalytic activity">
    <reaction evidence="3">
        <text>4 Fe(2+) + O2 + 4 H(+) = 4 Fe(3+) + 2 H2O</text>
        <dbReference type="Rhea" id="RHEA:11148"/>
        <dbReference type="ChEBI" id="CHEBI:15377"/>
        <dbReference type="ChEBI" id="CHEBI:15378"/>
        <dbReference type="ChEBI" id="CHEBI:15379"/>
        <dbReference type="ChEBI" id="CHEBI:29033"/>
        <dbReference type="ChEBI" id="CHEBI:29034"/>
        <dbReference type="EC" id="1.16.3.1"/>
    </reaction>
</comment>
<dbReference type="Ensembl" id="ENSMALT00000025932.1">
    <property type="protein sequence ID" value="ENSMALP00000025458.1"/>
    <property type="gene ID" value="ENSMALG00000017716.1"/>
</dbReference>
<dbReference type="GO" id="GO:0008199">
    <property type="term" value="F:ferric iron binding"/>
    <property type="evidence" value="ECO:0007669"/>
    <property type="project" value="InterPro"/>
</dbReference>
<dbReference type="InterPro" id="IPR001519">
    <property type="entry name" value="Ferritin"/>
</dbReference>
<dbReference type="Proteomes" id="UP000261600">
    <property type="component" value="Unplaced"/>
</dbReference>
<keyword evidence="8" id="KW-1185">Reference proteome</keyword>
<dbReference type="SUPFAM" id="SSF47240">
    <property type="entry name" value="Ferritin-like"/>
    <property type="match status" value="2"/>
</dbReference>
<comment type="function">
    <text evidence="5">Stores iron in a soluble, non-toxic, readily available form. Important for iron homeostasis. Iron is taken up in the ferrous form and deposited as ferric hydroxides after oxidation.</text>
</comment>
<dbReference type="STRING" id="43700.ENSMALP00000025458"/>
<organism evidence="7 8">
    <name type="scientific">Monopterus albus</name>
    <name type="common">Swamp eel</name>
    <dbReference type="NCBI Taxonomy" id="43700"/>
    <lineage>
        <taxon>Eukaryota</taxon>
        <taxon>Metazoa</taxon>
        <taxon>Chordata</taxon>
        <taxon>Craniata</taxon>
        <taxon>Vertebrata</taxon>
        <taxon>Euteleostomi</taxon>
        <taxon>Actinopterygii</taxon>
        <taxon>Neopterygii</taxon>
        <taxon>Teleostei</taxon>
        <taxon>Neoteleostei</taxon>
        <taxon>Acanthomorphata</taxon>
        <taxon>Anabantaria</taxon>
        <taxon>Synbranchiformes</taxon>
        <taxon>Synbranchidae</taxon>
        <taxon>Monopterus</taxon>
    </lineage>
</organism>
<dbReference type="InterPro" id="IPR009078">
    <property type="entry name" value="Ferritin-like_SF"/>
</dbReference>
<evidence type="ECO:0000256" key="3">
    <source>
        <dbReference type="ARBA" id="ARBA00047990"/>
    </source>
</evidence>
<dbReference type="InterPro" id="IPR012347">
    <property type="entry name" value="Ferritin-like"/>
</dbReference>
<reference evidence="7" key="2">
    <citation type="submission" date="2025-09" db="UniProtKB">
        <authorList>
            <consortium name="Ensembl"/>
        </authorList>
    </citation>
    <scope>IDENTIFICATION</scope>
</reference>
<feature type="domain" description="Ferritin-like diiron" evidence="6">
    <location>
        <begin position="7"/>
        <end position="74"/>
    </location>
</feature>
<dbReference type="GO" id="GO:0006826">
    <property type="term" value="P:iron ion transport"/>
    <property type="evidence" value="ECO:0007669"/>
    <property type="project" value="InterPro"/>
</dbReference>
<dbReference type="GO" id="GO:0006879">
    <property type="term" value="P:intracellular iron ion homeostasis"/>
    <property type="evidence" value="ECO:0007669"/>
    <property type="project" value="UniProtKB-KW"/>
</dbReference>
<dbReference type="PANTHER" id="PTHR11431:SF54">
    <property type="entry name" value="FERRITIN"/>
    <property type="match status" value="1"/>
</dbReference>
<sequence>MDSQVRHNYHGDCEATINRMVNMELYASYNYTSMSSFFSRDNLGDYITNLSKMDAANNKLAEYLFDKHTLEGKS</sequence>
<dbReference type="Gene3D" id="1.20.1260.10">
    <property type="match status" value="2"/>
</dbReference>
<keyword evidence="1" id="KW-0560">Oxidoreductase</keyword>
<comment type="function">
    <text evidence="2">Stores iron in a soluble, non-toxic, readily available form. Important for iron homeostasis. Has ferroxidase activity. Iron is taken up in the ferrous form and deposited as ferric hydroxides after oxidation.</text>
</comment>
<evidence type="ECO:0000256" key="1">
    <source>
        <dbReference type="ARBA" id="ARBA00023002"/>
    </source>
</evidence>
<keyword evidence="5" id="KW-0409">Iron storage</keyword>
<proteinExistence type="inferred from homology"/>